<protein>
    <recommendedName>
        <fullName evidence="3">Uncharacterized N-acetyltransferase C1O36_03320</fullName>
        <ecNumber evidence="3">2.3.1.-</ecNumber>
    </recommendedName>
</protein>
<dbReference type="GeneID" id="93790373"/>
<evidence type="ECO:0000313" key="6">
    <source>
        <dbReference type="EMBL" id="NHA33567.1"/>
    </source>
</evidence>
<dbReference type="Pfam" id="PF00583">
    <property type="entry name" value="Acetyltransf_1"/>
    <property type="match status" value="1"/>
</dbReference>
<dbReference type="Proteomes" id="UP000264146">
    <property type="component" value="Chromosome"/>
</dbReference>
<dbReference type="NCBIfam" id="NF010241">
    <property type="entry name" value="PRK13688.1"/>
    <property type="match status" value="1"/>
</dbReference>
<evidence type="ECO:0000313" key="7">
    <source>
        <dbReference type="EMBL" id="SUM89451.1"/>
    </source>
</evidence>
<keyword evidence="1 3" id="KW-0808">Transferase</keyword>
<evidence type="ECO:0000256" key="3">
    <source>
        <dbReference type="HAMAP-Rule" id="MF_00824"/>
    </source>
</evidence>
<dbReference type="GO" id="GO:0016747">
    <property type="term" value="F:acyltransferase activity, transferring groups other than amino-acyl groups"/>
    <property type="evidence" value="ECO:0007669"/>
    <property type="project" value="UniProtKB-UniRule"/>
</dbReference>
<feature type="domain" description="N-acetyltransferase" evidence="4">
    <location>
        <begin position="47"/>
        <end position="106"/>
    </location>
</feature>
<dbReference type="PIRSF" id="PIRSF037732">
    <property type="entry name" value="YlbP_prd"/>
    <property type="match status" value="1"/>
</dbReference>
<dbReference type="SUPFAM" id="SSF55729">
    <property type="entry name" value="Acyl-CoA N-acyltransferases (Nat)"/>
    <property type="match status" value="1"/>
</dbReference>
<dbReference type="InterPro" id="IPR000182">
    <property type="entry name" value="GNAT_dom"/>
</dbReference>
<evidence type="ECO:0000256" key="1">
    <source>
        <dbReference type="ARBA" id="ARBA00022679"/>
    </source>
</evidence>
<dbReference type="EMBL" id="POVK01000007">
    <property type="protein sequence ID" value="NHA33567.1"/>
    <property type="molecule type" value="Genomic_DNA"/>
</dbReference>
<evidence type="ECO:0000256" key="2">
    <source>
        <dbReference type="ARBA" id="ARBA00023315"/>
    </source>
</evidence>
<dbReference type="AlphaFoldDB" id="A0A7Z7VY89"/>
<dbReference type="HAMAP" id="MF_00824">
    <property type="entry name" value="Acetyltransf_YlbP"/>
    <property type="match status" value="1"/>
</dbReference>
<dbReference type="CDD" id="cd04301">
    <property type="entry name" value="NAT_SF"/>
    <property type="match status" value="1"/>
</dbReference>
<accession>A0A7Z7VY89</accession>
<dbReference type="EMBL" id="LR962863">
    <property type="protein sequence ID" value="CAD7360104.1"/>
    <property type="molecule type" value="Genomic_DNA"/>
</dbReference>
<name>A0A7Z7VY89_STASC</name>
<dbReference type="Gene3D" id="3.40.630.30">
    <property type="match status" value="1"/>
</dbReference>
<reference evidence="7" key="2">
    <citation type="submission" date="2018-06" db="EMBL/GenBank/DDBJ databases">
        <authorList>
            <consortium name="Pathogen Informatics"/>
            <person name="Doyle S."/>
        </authorList>
    </citation>
    <scope>NUCLEOTIDE SEQUENCE [LARGE SCALE GENOMIC DNA]</scope>
    <source>
        <strain evidence="7">NCTC12218</strain>
    </source>
</reference>
<reference evidence="6 9" key="1">
    <citation type="submission" date="2018-01" db="EMBL/GenBank/DDBJ databases">
        <title>Complete genome sequence of Staphylococcus Scheliferi isolated from human.</title>
        <authorList>
            <person name="Abouelkhair M.A."/>
            <person name="Bemis D.A."/>
            <person name="Kania S.A."/>
        </authorList>
    </citation>
    <scope>NUCLEOTIDE SEQUENCE [LARGE SCALE GENOMIC DNA]</scope>
    <source>
        <strain evidence="6 9">ATCC 43808</strain>
    </source>
</reference>
<keyword evidence="9" id="KW-1185">Reference proteome</keyword>
<sequence>MTKVEHLDINYKTEELFEDFRQNFGNKDLYMVNELHGEMIDASSKSPFYGIYVGEKIGARMALYRKGEVEETYFPDYEDYLVVWKLEVLKKYQDKGYGSALIDYAKSFQLPIKAIARFESKDFFVKNGFKDLNAKNDDGHDILVWEPQTKS</sequence>
<dbReference type="RefSeq" id="WP_016424818.1">
    <property type="nucleotide sequence ID" value="NZ_CABKRV010000001.1"/>
</dbReference>
<evidence type="ECO:0000313" key="5">
    <source>
        <dbReference type="EMBL" id="CAD7360104.1"/>
    </source>
</evidence>
<dbReference type="EMBL" id="UHEF01000001">
    <property type="protein sequence ID" value="SUM89451.1"/>
    <property type="molecule type" value="Genomic_DNA"/>
</dbReference>
<organism evidence="7">
    <name type="scientific">Staphylococcus schleiferi</name>
    <dbReference type="NCBI Taxonomy" id="1295"/>
    <lineage>
        <taxon>Bacteria</taxon>
        <taxon>Bacillati</taxon>
        <taxon>Bacillota</taxon>
        <taxon>Bacilli</taxon>
        <taxon>Bacillales</taxon>
        <taxon>Staphylococcaceae</taxon>
        <taxon>Staphylococcus</taxon>
    </lineage>
</organism>
<dbReference type="InterPro" id="IPR017274">
    <property type="entry name" value="YlbP"/>
</dbReference>
<evidence type="ECO:0000259" key="4">
    <source>
        <dbReference type="Pfam" id="PF00583"/>
    </source>
</evidence>
<dbReference type="InterPro" id="IPR016181">
    <property type="entry name" value="Acyl_CoA_acyltransferase"/>
</dbReference>
<gene>
    <name evidence="6" type="ORF">C1O36_03320</name>
    <name evidence="7" type="ORF">NCTC12218_01768</name>
</gene>
<dbReference type="EC" id="2.3.1.-" evidence="3"/>
<dbReference type="Proteomes" id="UP000572988">
    <property type="component" value="Unassembled WGS sequence"/>
</dbReference>
<reference evidence="5 8" key="3">
    <citation type="submission" date="2020-11" db="EMBL/GenBank/DDBJ databases">
        <authorList>
            <consortium name="Pathogen Informatics"/>
        </authorList>
    </citation>
    <scope>NUCLEOTIDE SEQUENCE [LARGE SCALE GENOMIC DNA]</scope>
    <source>
        <strain evidence="5 8">NCTC12218</strain>
    </source>
</reference>
<proteinExistence type="inferred from homology"/>
<evidence type="ECO:0000313" key="9">
    <source>
        <dbReference type="Proteomes" id="UP000572988"/>
    </source>
</evidence>
<keyword evidence="2 3" id="KW-0012">Acyltransferase</keyword>
<evidence type="ECO:0000313" key="8">
    <source>
        <dbReference type="Proteomes" id="UP000264146"/>
    </source>
</evidence>